<evidence type="ECO:0000313" key="5">
    <source>
        <dbReference type="Proteomes" id="UP001168613"/>
    </source>
</evidence>
<keyword evidence="2" id="KW-0175">Coiled coil</keyword>
<dbReference type="PROSITE" id="PS50937">
    <property type="entry name" value="HTH_MERR_2"/>
    <property type="match status" value="1"/>
</dbReference>
<comment type="caution">
    <text evidence="4">The sequence shown here is derived from an EMBL/GenBank/DDBJ whole genome shotgun (WGS) entry which is preliminary data.</text>
</comment>
<dbReference type="InterPro" id="IPR009061">
    <property type="entry name" value="DNA-bd_dom_put_sf"/>
</dbReference>
<keyword evidence="5" id="KW-1185">Reference proteome</keyword>
<feature type="coiled-coil region" evidence="2">
    <location>
        <begin position="87"/>
        <end position="114"/>
    </location>
</feature>
<dbReference type="CDD" id="cd04776">
    <property type="entry name" value="HTH_GnyR"/>
    <property type="match status" value="1"/>
</dbReference>
<accession>A0ABT8EF38</accession>
<evidence type="ECO:0000259" key="3">
    <source>
        <dbReference type="PROSITE" id="PS50937"/>
    </source>
</evidence>
<keyword evidence="1 4" id="KW-0238">DNA-binding</keyword>
<dbReference type="SMART" id="SM00422">
    <property type="entry name" value="HTH_MERR"/>
    <property type="match status" value="1"/>
</dbReference>
<dbReference type="PANTHER" id="PTHR30204">
    <property type="entry name" value="REDOX-CYCLING DRUG-SENSING TRANSCRIPTIONAL ACTIVATOR SOXR"/>
    <property type="match status" value="1"/>
</dbReference>
<dbReference type="SUPFAM" id="SSF46955">
    <property type="entry name" value="Putative DNA-binding domain"/>
    <property type="match status" value="1"/>
</dbReference>
<dbReference type="Proteomes" id="UP001168613">
    <property type="component" value="Unassembled WGS sequence"/>
</dbReference>
<evidence type="ECO:0000256" key="2">
    <source>
        <dbReference type="SAM" id="Coils"/>
    </source>
</evidence>
<dbReference type="InterPro" id="IPR047057">
    <property type="entry name" value="MerR_fam"/>
</dbReference>
<dbReference type="Gene3D" id="1.10.1660.10">
    <property type="match status" value="1"/>
</dbReference>
<dbReference type="EMBL" id="JAJHNU010000001">
    <property type="protein sequence ID" value="MDN4119896.1"/>
    <property type="molecule type" value="Genomic_DNA"/>
</dbReference>
<dbReference type="PANTHER" id="PTHR30204:SF58">
    <property type="entry name" value="HTH-TYPE TRANSCRIPTIONAL REGULATOR YFMP"/>
    <property type="match status" value="1"/>
</dbReference>
<sequence>MSTTTWTISDLAQEFAITPRTLRFYEDHGIVSPQRQGKQRIYHPRDRTRLKLALRGKRLGLTLSEILSLINLYESPGDTIPQLERYLEVLQQHKTMLEHQLHDLNQTLSDIEQQFVHCSTLLSGKRAKLG</sequence>
<feature type="domain" description="HTH merR-type" evidence="3">
    <location>
        <begin position="5"/>
        <end position="72"/>
    </location>
</feature>
<proteinExistence type="predicted"/>
<gene>
    <name evidence="4" type="ORF">LMS43_01205</name>
</gene>
<protein>
    <submittedName>
        <fullName evidence="4">MerR family DNA-binding transcriptional regulator</fullName>
    </submittedName>
</protein>
<dbReference type="Pfam" id="PF13411">
    <property type="entry name" value="MerR_1"/>
    <property type="match status" value="1"/>
</dbReference>
<dbReference type="RefSeq" id="WP_266122766.1">
    <property type="nucleotide sequence ID" value="NZ_JAJHNU010000001.1"/>
</dbReference>
<evidence type="ECO:0000256" key="1">
    <source>
        <dbReference type="ARBA" id="ARBA00023125"/>
    </source>
</evidence>
<dbReference type="InterPro" id="IPR000551">
    <property type="entry name" value="MerR-type_HTH_dom"/>
</dbReference>
<dbReference type="GO" id="GO:0003677">
    <property type="term" value="F:DNA binding"/>
    <property type="evidence" value="ECO:0007669"/>
    <property type="project" value="UniProtKB-KW"/>
</dbReference>
<evidence type="ECO:0000313" key="4">
    <source>
        <dbReference type="EMBL" id="MDN4119896.1"/>
    </source>
</evidence>
<reference evidence="4" key="1">
    <citation type="submission" date="2021-11" db="EMBL/GenBank/DDBJ databases">
        <title>Draft genome sequence of Alcaligenes endophyticus type strain CCUG 75668T.</title>
        <authorList>
            <person name="Salva-Serra F."/>
            <person name="Duran R.E."/>
            <person name="Seeger M."/>
            <person name="Moore E.R.B."/>
            <person name="Jaen-Luchoro D."/>
        </authorList>
    </citation>
    <scope>NUCLEOTIDE SEQUENCE</scope>
    <source>
        <strain evidence="4">CCUG 75668</strain>
    </source>
</reference>
<name>A0ABT8EF38_9BURK</name>
<organism evidence="4 5">
    <name type="scientific">Alcaligenes endophyticus</name>
    <dbReference type="NCBI Taxonomy" id="1929088"/>
    <lineage>
        <taxon>Bacteria</taxon>
        <taxon>Pseudomonadati</taxon>
        <taxon>Pseudomonadota</taxon>
        <taxon>Betaproteobacteria</taxon>
        <taxon>Burkholderiales</taxon>
        <taxon>Alcaligenaceae</taxon>
        <taxon>Alcaligenes</taxon>
    </lineage>
</organism>